<proteinExistence type="predicted"/>
<sequence>MPHDTKNDDKKFVEDLLNQHWEYVYFFADNPNTMWEIWKKLFQELVLNKHAPIQQKKIRSKKVLWITSEIKKLINKRGRSKRKAVIKNLEADWLVYEQTRDKVNIEMKKAKKDCYSKRIAGQKQNPKEAWKTINNLLGRQNKQTKVDELSISGNNLANSEDIAEGFNEFFSNIGPDLASKIDTSNYNFQEYIKKPKSEFTVFESITTNKVYYLLHGLSSAKATGVDKISTFDSVDHAILLRKLKDYGISGNIYRWFSDYLHNPTQRVVVEGAASSWSPVTSGVPQGSILGPMLFLLFINDLPDVIPESTSTGLYADDTKLYREISTPEDCSQLQEALSCADVWSKDNNINFNPSKCKILTFSRRKTPFLFEYYLGSSELKRVIMNDEVDLGITVTSNLSWTTHINKIKVKANRLLGLLRRTCPLLTDRSIRRTLYLSLVKSQLCYATQNAFIPTMPHDDGPEVMQATNGRWYECPKGHRYVITECGNPNQSYRCPTCNANIGGQGILAANNRDASRQDRSSTGHILGRAQAQQQNVTSLRNLTPLSCGVLRCLTHAAMLLGTDQNNQNIAAVIKPPVWDVVQFLKEHIQHDIRCIARSTGNNDDEAVQIIHLVLAGIVNNLGRHGGYLNIGGNLTTNVSRTAWEDAFMTTYLNPVLSVISVLLQDSLRRMARDERLGNNRLMRLVHELDGPNYESITKLDPMCPALWRYRKKIAIENVSFKFQEYAQGCDKLERCEILAEFLKKEQHLRALQYLPDIIKLQRLLFEKFHRRLDRNEAEEFTLGKFLKRSPQIREQFKALVNSFKMAWKIVRSSLTQDGPYSISQEMCCIDVTNSTPISMFLPANSGQGSCALALNNFLVTLHNDFIGRCKSLLKDESRYV</sequence>
<evidence type="ECO:0000256" key="6">
    <source>
        <dbReference type="ARBA" id="ARBA00022859"/>
    </source>
</evidence>
<dbReference type="GO" id="GO:0005737">
    <property type="term" value="C:cytoplasm"/>
    <property type="evidence" value="ECO:0007669"/>
    <property type="project" value="UniProtKB-SubCell"/>
</dbReference>
<evidence type="ECO:0000313" key="7">
    <source>
        <dbReference type="EMBL" id="CAB3995127.1"/>
    </source>
</evidence>
<keyword evidence="5" id="KW-0862">Zinc</keyword>
<dbReference type="InterPro" id="IPR000477">
    <property type="entry name" value="RT_dom"/>
</dbReference>
<dbReference type="GO" id="GO:0008270">
    <property type="term" value="F:zinc ion binding"/>
    <property type="evidence" value="ECO:0007669"/>
    <property type="project" value="UniProtKB-KW"/>
</dbReference>
<evidence type="ECO:0000256" key="5">
    <source>
        <dbReference type="ARBA" id="ARBA00022833"/>
    </source>
</evidence>
<dbReference type="AlphaFoldDB" id="A0A7D9I1V3"/>
<reference evidence="7" key="1">
    <citation type="submission" date="2020-04" db="EMBL/GenBank/DDBJ databases">
        <authorList>
            <person name="Alioto T."/>
            <person name="Alioto T."/>
            <person name="Gomez Garrido J."/>
        </authorList>
    </citation>
    <scope>NUCLEOTIDE SEQUENCE</scope>
    <source>
        <strain evidence="7">A484AB</strain>
    </source>
</reference>
<evidence type="ECO:0000256" key="4">
    <source>
        <dbReference type="ARBA" id="ARBA00022771"/>
    </source>
</evidence>
<evidence type="ECO:0000256" key="2">
    <source>
        <dbReference type="ARBA" id="ARBA00022490"/>
    </source>
</evidence>
<gene>
    <name evidence="7" type="ORF">PACLA_8A053353</name>
</gene>
<protein>
    <submittedName>
        <fullName evidence="7">Uncharacterized protein</fullName>
    </submittedName>
</protein>
<keyword evidence="3" id="KW-0479">Metal-binding</keyword>
<dbReference type="OrthoDB" id="410381at2759"/>
<dbReference type="GO" id="GO:0002376">
    <property type="term" value="P:immune system process"/>
    <property type="evidence" value="ECO:0007669"/>
    <property type="project" value="UniProtKB-KW"/>
</dbReference>
<evidence type="ECO:0000256" key="1">
    <source>
        <dbReference type="ARBA" id="ARBA00004496"/>
    </source>
</evidence>
<accession>A0A7D9I1V3</accession>
<organism evidence="7 8">
    <name type="scientific">Paramuricea clavata</name>
    <name type="common">Red gorgonian</name>
    <name type="synonym">Violescent sea-whip</name>
    <dbReference type="NCBI Taxonomy" id="317549"/>
    <lineage>
        <taxon>Eukaryota</taxon>
        <taxon>Metazoa</taxon>
        <taxon>Cnidaria</taxon>
        <taxon>Anthozoa</taxon>
        <taxon>Octocorallia</taxon>
        <taxon>Malacalcyonacea</taxon>
        <taxon>Plexauridae</taxon>
        <taxon>Paramuricea</taxon>
    </lineage>
</organism>
<dbReference type="PANTHER" id="PTHR22605:SF16">
    <property type="entry name" value="E3 UBIQUITIN-PROTEIN LIGASE RNF213"/>
    <property type="match status" value="1"/>
</dbReference>
<dbReference type="EMBL" id="CACRXK020002603">
    <property type="protein sequence ID" value="CAB3995127.1"/>
    <property type="molecule type" value="Genomic_DNA"/>
</dbReference>
<name>A0A7D9I1V3_PARCT</name>
<dbReference type="PROSITE" id="PS51981">
    <property type="entry name" value="ZF_RZ"/>
    <property type="match status" value="1"/>
</dbReference>
<dbReference type="InterPro" id="IPR031248">
    <property type="entry name" value="RNF213"/>
</dbReference>
<dbReference type="PANTHER" id="PTHR22605">
    <property type="entry name" value="RZ-TYPE DOMAIN-CONTAINING PROTEIN"/>
    <property type="match status" value="1"/>
</dbReference>
<keyword evidence="2" id="KW-0963">Cytoplasm</keyword>
<evidence type="ECO:0000313" key="8">
    <source>
        <dbReference type="Proteomes" id="UP001152795"/>
    </source>
</evidence>
<dbReference type="Proteomes" id="UP001152795">
    <property type="component" value="Unassembled WGS sequence"/>
</dbReference>
<dbReference type="Pfam" id="PF00078">
    <property type="entry name" value="RVT_1"/>
    <property type="match status" value="1"/>
</dbReference>
<dbReference type="Pfam" id="PF20173">
    <property type="entry name" value="ZnF_RZ-type"/>
    <property type="match status" value="1"/>
</dbReference>
<dbReference type="InterPro" id="IPR046439">
    <property type="entry name" value="ZF_RZ_dom"/>
</dbReference>
<dbReference type="InterPro" id="IPR043502">
    <property type="entry name" value="DNA/RNA_pol_sf"/>
</dbReference>
<comment type="subcellular location">
    <subcellularLocation>
        <location evidence="1">Cytoplasm</location>
    </subcellularLocation>
</comment>
<evidence type="ECO:0000256" key="3">
    <source>
        <dbReference type="ARBA" id="ARBA00022723"/>
    </source>
</evidence>
<dbReference type="SUPFAM" id="SSF56672">
    <property type="entry name" value="DNA/RNA polymerases"/>
    <property type="match status" value="1"/>
</dbReference>
<dbReference type="GO" id="GO:0004842">
    <property type="term" value="F:ubiquitin-protein transferase activity"/>
    <property type="evidence" value="ECO:0007669"/>
    <property type="project" value="InterPro"/>
</dbReference>
<keyword evidence="8" id="KW-1185">Reference proteome</keyword>
<keyword evidence="4" id="KW-0863">Zinc-finger</keyword>
<keyword evidence="6" id="KW-0391">Immunity</keyword>
<comment type="caution">
    <text evidence="7">The sequence shown here is derived from an EMBL/GenBank/DDBJ whole genome shotgun (WGS) entry which is preliminary data.</text>
</comment>
<dbReference type="PROSITE" id="PS50878">
    <property type="entry name" value="RT_POL"/>
    <property type="match status" value="1"/>
</dbReference>
<dbReference type="GO" id="GO:0016887">
    <property type="term" value="F:ATP hydrolysis activity"/>
    <property type="evidence" value="ECO:0007669"/>
    <property type="project" value="InterPro"/>
</dbReference>